<dbReference type="EMBL" id="LVJN01000020">
    <property type="protein sequence ID" value="OSM01650.1"/>
    <property type="molecule type" value="Genomic_DNA"/>
</dbReference>
<accession>A0A1Y2K0S7</accession>
<dbReference type="AlphaFoldDB" id="A0A1Y2K0S7"/>
<reference evidence="1 2" key="1">
    <citation type="journal article" date="2016" name="BMC Genomics">
        <title>Combined genomic and structural analyses of a cultured magnetotactic bacterium reveals its niche adaptation to a dynamic environment.</title>
        <authorList>
            <person name="Araujo A.C."/>
            <person name="Morillo V."/>
            <person name="Cypriano J."/>
            <person name="Teixeira L.C."/>
            <person name="Leao P."/>
            <person name="Lyra S."/>
            <person name="Almeida L.G."/>
            <person name="Bazylinski D.A."/>
            <person name="Vasconcellos A.T."/>
            <person name="Abreu F."/>
            <person name="Lins U."/>
        </authorList>
    </citation>
    <scope>NUCLEOTIDE SEQUENCE [LARGE SCALE GENOMIC DNA]</scope>
    <source>
        <strain evidence="1 2">IT-1</strain>
    </source>
</reference>
<dbReference type="InterPro" id="IPR009734">
    <property type="entry name" value="Myoviridae_GpU"/>
</dbReference>
<dbReference type="OrthoDB" id="1550902at2"/>
<dbReference type="PIRSF" id="PIRSF029208">
    <property type="entry name" value="Phage_tail_GPU"/>
    <property type="match status" value="1"/>
</dbReference>
<dbReference type="STRING" id="1434232.MAIT1_01665"/>
<proteinExistence type="predicted"/>
<sequence length="137" mass="15413">MPQQNAHNAYMTLGDFDFSLSTAAPASLKHSAAYRWPSHERPGQRAVRQFTGPGDERITLDGVIYPQESKHGLEQLPRMRRMAEAGKALQLVSSCGAVHGRWIILNVQETRSYFLDNGAARKIEFSLELSRYHDDKG</sequence>
<dbReference type="RefSeq" id="WP_085443517.1">
    <property type="nucleotide sequence ID" value="NZ_LVJN01000020.1"/>
</dbReference>
<name>A0A1Y2K0S7_9PROT</name>
<gene>
    <name evidence="1" type="ORF">MAIT1_01665</name>
</gene>
<evidence type="ECO:0000313" key="2">
    <source>
        <dbReference type="Proteomes" id="UP000194003"/>
    </source>
</evidence>
<dbReference type="InterPro" id="IPR016912">
    <property type="entry name" value="Phage_P2_GpU"/>
</dbReference>
<keyword evidence="2" id="KW-1185">Reference proteome</keyword>
<dbReference type="Proteomes" id="UP000194003">
    <property type="component" value="Unassembled WGS sequence"/>
</dbReference>
<comment type="caution">
    <text evidence="1">The sequence shown here is derived from an EMBL/GenBank/DDBJ whole genome shotgun (WGS) entry which is preliminary data.</text>
</comment>
<evidence type="ECO:0000313" key="1">
    <source>
        <dbReference type="EMBL" id="OSM01650.1"/>
    </source>
</evidence>
<protein>
    <submittedName>
        <fullName evidence="1">Putative P2 GpU family protein</fullName>
    </submittedName>
</protein>
<organism evidence="1 2">
    <name type="scientific">Magnetofaba australis IT-1</name>
    <dbReference type="NCBI Taxonomy" id="1434232"/>
    <lineage>
        <taxon>Bacteria</taxon>
        <taxon>Pseudomonadati</taxon>
        <taxon>Pseudomonadota</taxon>
        <taxon>Magnetococcia</taxon>
        <taxon>Magnetococcales</taxon>
        <taxon>Magnetococcaceae</taxon>
        <taxon>Magnetofaba</taxon>
    </lineage>
</organism>
<dbReference type="Pfam" id="PF06995">
    <property type="entry name" value="Phage_P2_GpU"/>
    <property type="match status" value="1"/>
</dbReference>